<reference evidence="3" key="1">
    <citation type="submission" date="2018-08" db="EMBL/GenBank/DDBJ databases">
        <authorList>
            <person name="Rossello M."/>
        </authorList>
    </citation>
    <scope>NUCLEOTIDE SEQUENCE [LARGE SCALE GENOMIC DNA]</scope>
    <source>
        <strain evidence="3">cv. Chinese Spring</strain>
    </source>
</reference>
<dbReference type="Gramene" id="TraesCAD_scaffold_075961_01G000300.1">
    <property type="protein sequence ID" value="TraesCAD_scaffold_075961_01G000300.1"/>
    <property type="gene ID" value="TraesCAD_scaffold_075961_01G000300"/>
</dbReference>
<dbReference type="InterPro" id="IPR055802">
    <property type="entry name" value="DUF7378"/>
</dbReference>
<dbReference type="Gramene" id="TraesSYM1A03G00084820.1">
    <property type="protein sequence ID" value="TraesSYM1A03G00084820.1.CDS1"/>
    <property type="gene ID" value="TraesSYM1A03G00084820"/>
</dbReference>
<dbReference type="Gramene" id="TraesJAG1A03G00082020.1">
    <property type="protein sequence ID" value="TraesJAG1A03G00082020.1.CDS1"/>
    <property type="gene ID" value="TraesJAG1A03G00082020"/>
</dbReference>
<dbReference type="Gramene" id="TraesLAC1A03G00084390.1">
    <property type="protein sequence ID" value="TraesLAC1A03G00084390.1.CDS1"/>
    <property type="gene ID" value="TraesLAC1A03G00084390"/>
</dbReference>
<dbReference type="Gramene" id="TraesSTA1A03G00082440.1">
    <property type="protein sequence ID" value="TraesSTA1A03G00082440.1.CDS1"/>
    <property type="gene ID" value="TraesSTA1A03G00082440"/>
</dbReference>
<organism evidence="3">
    <name type="scientific">Triticum aestivum</name>
    <name type="common">Wheat</name>
    <dbReference type="NCBI Taxonomy" id="4565"/>
    <lineage>
        <taxon>Eukaryota</taxon>
        <taxon>Viridiplantae</taxon>
        <taxon>Streptophyta</taxon>
        <taxon>Embryophyta</taxon>
        <taxon>Tracheophyta</taxon>
        <taxon>Spermatophyta</taxon>
        <taxon>Magnoliopsida</taxon>
        <taxon>Liliopsida</taxon>
        <taxon>Poales</taxon>
        <taxon>Poaceae</taxon>
        <taxon>BOP clade</taxon>
        <taxon>Pooideae</taxon>
        <taxon>Triticodae</taxon>
        <taxon>Triticeae</taxon>
        <taxon>Triticinae</taxon>
        <taxon>Triticum</taxon>
    </lineage>
</organism>
<evidence type="ECO:0000313" key="4">
    <source>
        <dbReference type="Proteomes" id="UP000019116"/>
    </source>
</evidence>
<dbReference type="Gramene" id="TraesWEE_scaffold_045993_01G000300.1">
    <property type="protein sequence ID" value="TraesWEE_scaffold_045993_01G000300.1"/>
    <property type="gene ID" value="TraesWEE_scaffold_045993_01G000300"/>
</dbReference>
<dbReference type="Gramene" id="TraesCS1A02G165000.1">
    <property type="protein sequence ID" value="TraesCS1A02G165000.1.cds1"/>
    <property type="gene ID" value="TraesCS1A02G165000"/>
</dbReference>
<dbReference type="OMA" id="CIHEISP"/>
<evidence type="ECO:0000259" key="2">
    <source>
        <dbReference type="Pfam" id="PF24095"/>
    </source>
</evidence>
<keyword evidence="1" id="KW-1133">Transmembrane helix</keyword>
<feature type="transmembrane region" description="Helical" evidence="1">
    <location>
        <begin position="62"/>
        <end position="84"/>
    </location>
</feature>
<feature type="transmembrane region" description="Helical" evidence="1">
    <location>
        <begin position="21"/>
        <end position="42"/>
    </location>
</feature>
<dbReference type="Gramene" id="TraesJUL1A03G00081590.1">
    <property type="protein sequence ID" value="TraesJUL1A03G00081590.1.CDS1"/>
    <property type="gene ID" value="TraesJUL1A03G00081590"/>
</dbReference>
<evidence type="ECO:0000313" key="3">
    <source>
        <dbReference type="EnsemblPlants" id="TraesCS1A02G165000.1.cds1"/>
    </source>
</evidence>
<proteinExistence type="predicted"/>
<reference evidence="3" key="2">
    <citation type="submission" date="2018-10" db="UniProtKB">
        <authorList>
            <consortium name="EnsemblPlants"/>
        </authorList>
    </citation>
    <scope>IDENTIFICATION</scope>
</reference>
<feature type="domain" description="DUF7378" evidence="2">
    <location>
        <begin position="6"/>
        <end position="151"/>
    </location>
</feature>
<dbReference type="Gramene" id="TraesLDM1A03G00081780.1">
    <property type="protein sequence ID" value="TraesLDM1A03G00081780.1.CDS1"/>
    <property type="gene ID" value="TraesLDM1A03G00081780"/>
</dbReference>
<dbReference type="Pfam" id="PF24095">
    <property type="entry name" value="DUF7378"/>
    <property type="match status" value="1"/>
</dbReference>
<dbReference type="Gramene" id="TraesCLE_scaffold_056620_01G000200.1">
    <property type="protein sequence ID" value="TraesCLE_scaffold_056620_01G000200.1"/>
    <property type="gene ID" value="TraesCLE_scaffold_056620_01G000200"/>
</dbReference>
<dbReference type="OrthoDB" id="688798at2759"/>
<dbReference type="Gramene" id="TraesARI1A03G00083750.1">
    <property type="protein sequence ID" value="TraesARI1A03G00083750.1.CDS1"/>
    <property type="gene ID" value="TraesARI1A03G00083750"/>
</dbReference>
<feature type="transmembrane region" description="Helical" evidence="1">
    <location>
        <begin position="96"/>
        <end position="118"/>
    </location>
</feature>
<keyword evidence="1" id="KW-0472">Membrane</keyword>
<dbReference type="Gramene" id="TraesMAC1A03G00083360.1">
    <property type="protein sequence ID" value="TraesMAC1A03G00083360.1.CDS1"/>
    <property type="gene ID" value="TraesMAC1A03G00083360"/>
</dbReference>
<protein>
    <recommendedName>
        <fullName evidence="2">DUF7378 domain-containing protein</fullName>
    </recommendedName>
</protein>
<keyword evidence="1" id="KW-0812">Transmembrane</keyword>
<dbReference type="AlphaFoldDB" id="A0A3B5XYE7"/>
<dbReference type="Proteomes" id="UP000019116">
    <property type="component" value="Chromosome 1A"/>
</dbReference>
<accession>A0A3B5XYE7</accession>
<name>A0A3B5XYE7_WHEAT</name>
<evidence type="ECO:0000256" key="1">
    <source>
        <dbReference type="SAM" id="Phobius"/>
    </source>
</evidence>
<feature type="transmembrane region" description="Helical" evidence="1">
    <location>
        <begin position="124"/>
        <end position="146"/>
    </location>
</feature>
<dbReference type="Gramene" id="TraesROB_scaffold_050172_01G000300.1">
    <property type="protein sequence ID" value="TraesROB_scaffold_050172_01G000300.1"/>
    <property type="gene ID" value="TraesROB_scaffold_050172_01G000300"/>
</dbReference>
<dbReference type="Gramene" id="TraesCS1A03G0447900.1">
    <property type="protein sequence ID" value="TraesCS1A03G0447900.1.CDS1"/>
    <property type="gene ID" value="TraesCS1A03G0447900"/>
</dbReference>
<sequence>MATPAPTLGESLAHVTRTERWVMAVFAQLFCPVGMTSSLIYSCIHEISPSFFSSVPWRLPLVLSYGAYMSVLFLIESYAELFLPRTPVTVIEKLRLVGGWGVGIGVLGLMLSAVLGAAVEDSRVLAACTFLVAVSIAGLVVFWVLLACMYGSLESSTVPAATAQLPRVPI</sequence>
<dbReference type="EnsemblPlants" id="TraesCS1A02G165000.1">
    <property type="protein sequence ID" value="TraesCS1A02G165000.1.cds1"/>
    <property type="gene ID" value="TraesCS1A02G165000"/>
</dbReference>
<keyword evidence="4" id="KW-1185">Reference proteome</keyword>